<organism evidence="2 3">
    <name type="scientific">Halococcus hamelinensis 100A6</name>
    <dbReference type="NCBI Taxonomy" id="1132509"/>
    <lineage>
        <taxon>Archaea</taxon>
        <taxon>Methanobacteriati</taxon>
        <taxon>Methanobacteriota</taxon>
        <taxon>Stenosarchaea group</taxon>
        <taxon>Halobacteria</taxon>
        <taxon>Halobacteriales</taxon>
        <taxon>Halococcaceae</taxon>
        <taxon>Halococcus</taxon>
    </lineage>
</organism>
<comment type="caution">
    <text evidence="2">The sequence shown here is derived from an EMBL/GenBank/DDBJ whole genome shotgun (WGS) entry which is preliminary data.</text>
</comment>
<dbReference type="RefSeq" id="WP_007689685.1">
    <property type="nucleotide sequence ID" value="NZ_AJRK01000420.1"/>
</dbReference>
<dbReference type="PATRIC" id="fig|1132509.6.peg.72"/>
<sequence length="122" mass="13154">MEQSLSTQEAVSQPEITRISLRQRIVQFPLTRIVLGMGVVVFAALIGGYGALTLFEEVFGLAPQDSVLAGFTVQFTAVLAMVVAYAGYVRFVEARPVDELSREGAIREFDLGAILGSALFAL</sequence>
<name>M0M8D3_9EURY</name>
<proteinExistence type="predicted"/>
<keyword evidence="3" id="KW-1185">Reference proteome</keyword>
<evidence type="ECO:0000313" key="3">
    <source>
        <dbReference type="Proteomes" id="UP000011566"/>
    </source>
</evidence>
<dbReference type="EMBL" id="AOMB01000003">
    <property type="protein sequence ID" value="EMA41986.1"/>
    <property type="molecule type" value="Genomic_DNA"/>
</dbReference>
<evidence type="ECO:0000256" key="1">
    <source>
        <dbReference type="SAM" id="Phobius"/>
    </source>
</evidence>
<gene>
    <name evidence="2" type="ORF">C447_00310</name>
</gene>
<keyword evidence="1" id="KW-0472">Membrane</keyword>
<dbReference type="Proteomes" id="UP000011566">
    <property type="component" value="Unassembled WGS sequence"/>
</dbReference>
<dbReference type="AlphaFoldDB" id="M0M8D3"/>
<reference evidence="2 3" key="1">
    <citation type="journal article" date="2014" name="PLoS Genet.">
        <title>Phylogenetically driven sequencing of extremely halophilic archaea reveals strategies for static and dynamic osmo-response.</title>
        <authorList>
            <person name="Becker E.A."/>
            <person name="Seitzer P.M."/>
            <person name="Tritt A."/>
            <person name="Larsen D."/>
            <person name="Krusor M."/>
            <person name="Yao A.I."/>
            <person name="Wu D."/>
            <person name="Madern D."/>
            <person name="Eisen J.A."/>
            <person name="Darling A.E."/>
            <person name="Facciotti M.T."/>
        </authorList>
    </citation>
    <scope>NUCLEOTIDE SEQUENCE [LARGE SCALE GENOMIC DNA]</scope>
    <source>
        <strain evidence="2 3">100A6</strain>
    </source>
</reference>
<evidence type="ECO:0000313" key="2">
    <source>
        <dbReference type="EMBL" id="EMA41986.1"/>
    </source>
</evidence>
<keyword evidence="1" id="KW-1133">Transmembrane helix</keyword>
<feature type="transmembrane region" description="Helical" evidence="1">
    <location>
        <begin position="67"/>
        <end position="88"/>
    </location>
</feature>
<protein>
    <submittedName>
        <fullName evidence="2">Uncharacterized protein</fullName>
    </submittedName>
</protein>
<feature type="transmembrane region" description="Helical" evidence="1">
    <location>
        <begin position="33"/>
        <end position="55"/>
    </location>
</feature>
<accession>M0M8D3</accession>
<keyword evidence="1" id="KW-0812">Transmembrane</keyword>